<dbReference type="Proteomes" id="UP000198304">
    <property type="component" value="Unassembled WGS sequence"/>
</dbReference>
<protein>
    <submittedName>
        <fullName evidence="1">Uncharacterized protein</fullName>
    </submittedName>
</protein>
<proteinExistence type="predicted"/>
<dbReference type="EMBL" id="FZOJ01000006">
    <property type="protein sequence ID" value="SNS21584.1"/>
    <property type="molecule type" value="Genomic_DNA"/>
</dbReference>
<dbReference type="AlphaFoldDB" id="A0A239CPZ9"/>
<sequence>MFRDCPNFSPVSQDYVWLAEYYKGGLAEFDFETIRENSFYDIEKEKLVRFGLVGRKKKMWFECSRGTFNILGKRVDIRYRTKDNIYELTNQNMYQRDIITYKRAYSETNVGGRKKKGKFLNGIISYSFGYKSEMVIGETTFNFKPIVTLPHGRDNEYILTVHLVSDRDLNGCLEFVNGDRVLDSFEAPLIANVGGELNWEVKI</sequence>
<evidence type="ECO:0000313" key="1">
    <source>
        <dbReference type="EMBL" id="SNS21584.1"/>
    </source>
</evidence>
<accession>A0A239CPZ9</accession>
<name>A0A239CPZ9_9FIRM</name>
<evidence type="ECO:0000313" key="2">
    <source>
        <dbReference type="Proteomes" id="UP000198304"/>
    </source>
</evidence>
<dbReference type="RefSeq" id="WP_089282317.1">
    <property type="nucleotide sequence ID" value="NZ_FZOJ01000006.1"/>
</dbReference>
<organism evidence="1 2">
    <name type="scientific">Anaerovirgula multivorans</name>
    <dbReference type="NCBI Taxonomy" id="312168"/>
    <lineage>
        <taxon>Bacteria</taxon>
        <taxon>Bacillati</taxon>
        <taxon>Bacillota</taxon>
        <taxon>Clostridia</taxon>
        <taxon>Peptostreptococcales</taxon>
        <taxon>Natronincolaceae</taxon>
        <taxon>Anaerovirgula</taxon>
    </lineage>
</organism>
<dbReference type="OrthoDB" id="2111939at2"/>
<gene>
    <name evidence="1" type="ORF">SAMN05446037_100663</name>
</gene>
<keyword evidence="2" id="KW-1185">Reference proteome</keyword>
<reference evidence="2" key="1">
    <citation type="submission" date="2017-06" db="EMBL/GenBank/DDBJ databases">
        <authorList>
            <person name="Varghese N."/>
            <person name="Submissions S."/>
        </authorList>
    </citation>
    <scope>NUCLEOTIDE SEQUENCE [LARGE SCALE GENOMIC DNA]</scope>
    <source>
        <strain evidence="2">SCA</strain>
    </source>
</reference>